<accession>A0AAD7SQW6</accession>
<evidence type="ECO:0000256" key="1">
    <source>
        <dbReference type="SAM" id="MobiDB-lite"/>
    </source>
</evidence>
<name>A0AAD7SQW6_9TELE</name>
<gene>
    <name evidence="2" type="ORF">AAFF_G00300810</name>
</gene>
<evidence type="ECO:0000313" key="2">
    <source>
        <dbReference type="EMBL" id="KAJ8406507.1"/>
    </source>
</evidence>
<proteinExistence type="predicted"/>
<dbReference type="Proteomes" id="UP001221898">
    <property type="component" value="Unassembled WGS sequence"/>
</dbReference>
<evidence type="ECO:0000313" key="3">
    <source>
        <dbReference type="Proteomes" id="UP001221898"/>
    </source>
</evidence>
<feature type="region of interest" description="Disordered" evidence="1">
    <location>
        <begin position="1"/>
        <end position="84"/>
    </location>
</feature>
<sequence>MKKHEEEAAGVTVLGSFRAGRHPHGLPFKENTSQPSLTPATTTTLLPDTPAVHSPKAGHEEVSLSLSENSTHCIPAPSFPLTPS</sequence>
<protein>
    <submittedName>
        <fullName evidence="2">Uncharacterized protein</fullName>
    </submittedName>
</protein>
<keyword evidence="3" id="KW-1185">Reference proteome</keyword>
<reference evidence="2" key="1">
    <citation type="journal article" date="2023" name="Science">
        <title>Genome structures resolve the early diversification of teleost fishes.</title>
        <authorList>
            <person name="Parey E."/>
            <person name="Louis A."/>
            <person name="Montfort J."/>
            <person name="Bouchez O."/>
            <person name="Roques C."/>
            <person name="Iampietro C."/>
            <person name="Lluch J."/>
            <person name="Castinel A."/>
            <person name="Donnadieu C."/>
            <person name="Desvignes T."/>
            <person name="Floi Bucao C."/>
            <person name="Jouanno E."/>
            <person name="Wen M."/>
            <person name="Mejri S."/>
            <person name="Dirks R."/>
            <person name="Jansen H."/>
            <person name="Henkel C."/>
            <person name="Chen W.J."/>
            <person name="Zahm M."/>
            <person name="Cabau C."/>
            <person name="Klopp C."/>
            <person name="Thompson A.W."/>
            <person name="Robinson-Rechavi M."/>
            <person name="Braasch I."/>
            <person name="Lecointre G."/>
            <person name="Bobe J."/>
            <person name="Postlethwait J.H."/>
            <person name="Berthelot C."/>
            <person name="Roest Crollius H."/>
            <person name="Guiguen Y."/>
        </authorList>
    </citation>
    <scope>NUCLEOTIDE SEQUENCE</scope>
    <source>
        <strain evidence="2">NC1722</strain>
    </source>
</reference>
<dbReference type="AlphaFoldDB" id="A0AAD7SQW6"/>
<comment type="caution">
    <text evidence="2">The sequence shown here is derived from an EMBL/GenBank/DDBJ whole genome shotgun (WGS) entry which is preliminary data.</text>
</comment>
<dbReference type="EMBL" id="JAINUG010000043">
    <property type="protein sequence ID" value="KAJ8406507.1"/>
    <property type="molecule type" value="Genomic_DNA"/>
</dbReference>
<organism evidence="2 3">
    <name type="scientific">Aldrovandia affinis</name>
    <dbReference type="NCBI Taxonomy" id="143900"/>
    <lineage>
        <taxon>Eukaryota</taxon>
        <taxon>Metazoa</taxon>
        <taxon>Chordata</taxon>
        <taxon>Craniata</taxon>
        <taxon>Vertebrata</taxon>
        <taxon>Euteleostomi</taxon>
        <taxon>Actinopterygii</taxon>
        <taxon>Neopterygii</taxon>
        <taxon>Teleostei</taxon>
        <taxon>Notacanthiformes</taxon>
        <taxon>Halosauridae</taxon>
        <taxon>Aldrovandia</taxon>
    </lineage>
</organism>
<feature type="compositionally biased region" description="Low complexity" evidence="1">
    <location>
        <begin position="37"/>
        <end position="51"/>
    </location>
</feature>